<name>A0A4U1L1J6_9SPHN</name>
<sequence length="386" mass="40816">MRYERPMLWLALFSLGFPLIVFAGYPAAMLFAAKFVGRRPTATGAMPCSLSVLICAHNEAAHIGAKIASVQAALAGWPGRHEIIVGDDGSTDDTATIAEAMGVRVVRCARGGKAAALQRIARMASGEVLVMTDADPLFEADTVRALLAPLDDPQVGAVAGRVDTLAAKGRVAGFAAADRLFRRYEAALRDAEDRLFGCISADGGLYAIRAALMPPVPADVTDDFWVSTAAVAAGRRIAYADDARVWEHSIAGNRRQFRRRVRITVRGLTGLWRRRALMNPARTGWYAVGLVLHKLGRRVAPVALVPLPIASTMLAAGGSLFWTLVALASAGVAVATLAAQAGIALPRPLRLLANAGLHLAGLATGAVLFASGRRYAQWTPQKIAPA</sequence>
<dbReference type="Gene3D" id="3.90.550.10">
    <property type="entry name" value="Spore Coat Polysaccharide Biosynthesis Protein SpsA, Chain A"/>
    <property type="match status" value="1"/>
</dbReference>
<evidence type="ECO:0000256" key="3">
    <source>
        <dbReference type="ARBA" id="ARBA00022679"/>
    </source>
</evidence>
<gene>
    <name evidence="6" type="ORF">FBR43_07840</name>
</gene>
<feature type="transmembrane region" description="Helical" evidence="4">
    <location>
        <begin position="351"/>
        <end position="370"/>
    </location>
</feature>
<evidence type="ECO:0000256" key="4">
    <source>
        <dbReference type="SAM" id="Phobius"/>
    </source>
</evidence>
<reference evidence="6 7" key="1">
    <citation type="submission" date="2019-04" db="EMBL/GenBank/DDBJ databases">
        <authorList>
            <person name="Yang Y."/>
            <person name="Wei D."/>
        </authorList>
    </citation>
    <scope>NUCLEOTIDE SEQUENCE [LARGE SCALE GENOMIC DNA]</scope>
    <source>
        <strain evidence="6 7">L-1-4w-11</strain>
    </source>
</reference>
<evidence type="ECO:0000313" key="6">
    <source>
        <dbReference type="EMBL" id="TKD50689.1"/>
    </source>
</evidence>
<dbReference type="InterPro" id="IPR001173">
    <property type="entry name" value="Glyco_trans_2-like"/>
</dbReference>
<evidence type="ECO:0000259" key="5">
    <source>
        <dbReference type="Pfam" id="PF00535"/>
    </source>
</evidence>
<keyword evidence="7" id="KW-1185">Reference proteome</keyword>
<dbReference type="PANTHER" id="PTHR43630">
    <property type="entry name" value="POLY-BETA-1,6-N-ACETYL-D-GLUCOSAMINE SYNTHASE"/>
    <property type="match status" value="1"/>
</dbReference>
<evidence type="ECO:0000313" key="7">
    <source>
        <dbReference type="Proteomes" id="UP000309138"/>
    </source>
</evidence>
<dbReference type="RefSeq" id="WP_212611910.1">
    <property type="nucleotide sequence ID" value="NZ_SWKR01000002.1"/>
</dbReference>
<dbReference type="PANTHER" id="PTHR43630:SF1">
    <property type="entry name" value="POLY-BETA-1,6-N-ACETYL-D-GLUCOSAMINE SYNTHASE"/>
    <property type="match status" value="1"/>
</dbReference>
<keyword evidence="3 6" id="KW-0808">Transferase</keyword>
<dbReference type="InterPro" id="IPR029044">
    <property type="entry name" value="Nucleotide-diphossugar_trans"/>
</dbReference>
<evidence type="ECO:0000256" key="1">
    <source>
        <dbReference type="ARBA" id="ARBA00006739"/>
    </source>
</evidence>
<proteinExistence type="inferred from homology"/>
<keyword evidence="4" id="KW-1133">Transmembrane helix</keyword>
<keyword evidence="4" id="KW-0472">Membrane</keyword>
<accession>A0A4U1L1J6</accession>
<protein>
    <submittedName>
        <fullName evidence="6">Glycosyltransferase</fullName>
    </submittedName>
</protein>
<dbReference type="Pfam" id="PF00535">
    <property type="entry name" value="Glycos_transf_2"/>
    <property type="match status" value="1"/>
</dbReference>
<dbReference type="Proteomes" id="UP000309138">
    <property type="component" value="Unassembled WGS sequence"/>
</dbReference>
<keyword evidence="2" id="KW-0328">Glycosyltransferase</keyword>
<evidence type="ECO:0000256" key="2">
    <source>
        <dbReference type="ARBA" id="ARBA00022676"/>
    </source>
</evidence>
<dbReference type="SUPFAM" id="SSF53448">
    <property type="entry name" value="Nucleotide-diphospho-sugar transferases"/>
    <property type="match status" value="1"/>
</dbReference>
<dbReference type="AlphaFoldDB" id="A0A4U1L1J6"/>
<comment type="caution">
    <text evidence="6">The sequence shown here is derived from an EMBL/GenBank/DDBJ whole genome shotgun (WGS) entry which is preliminary data.</text>
</comment>
<dbReference type="EMBL" id="SWKR01000002">
    <property type="protein sequence ID" value="TKD50689.1"/>
    <property type="molecule type" value="Genomic_DNA"/>
</dbReference>
<dbReference type="GO" id="GO:0016757">
    <property type="term" value="F:glycosyltransferase activity"/>
    <property type="evidence" value="ECO:0007669"/>
    <property type="project" value="UniProtKB-KW"/>
</dbReference>
<organism evidence="6 7">
    <name type="scientific">Sphingomonas baiyangensis</name>
    <dbReference type="NCBI Taxonomy" id="2572576"/>
    <lineage>
        <taxon>Bacteria</taxon>
        <taxon>Pseudomonadati</taxon>
        <taxon>Pseudomonadota</taxon>
        <taxon>Alphaproteobacteria</taxon>
        <taxon>Sphingomonadales</taxon>
        <taxon>Sphingomonadaceae</taxon>
        <taxon>Sphingomonas</taxon>
    </lineage>
</organism>
<feature type="transmembrane region" description="Helical" evidence="4">
    <location>
        <begin position="320"/>
        <end position="339"/>
    </location>
</feature>
<feature type="domain" description="Glycosyltransferase 2-like" evidence="5">
    <location>
        <begin position="51"/>
        <end position="163"/>
    </location>
</feature>
<keyword evidence="4" id="KW-0812">Transmembrane</keyword>
<comment type="similarity">
    <text evidence="1">Belongs to the glycosyltransferase 2 family.</text>
</comment>